<dbReference type="Pfam" id="PF00240">
    <property type="entry name" value="ubiquitin"/>
    <property type="match status" value="1"/>
</dbReference>
<evidence type="ECO:0000313" key="3">
    <source>
        <dbReference type="EMBL" id="KAJ7324786.1"/>
    </source>
</evidence>
<dbReference type="InterPro" id="IPR000626">
    <property type="entry name" value="Ubiquitin-like_dom"/>
</dbReference>
<dbReference type="EMBL" id="JAPFRF010000008">
    <property type="protein sequence ID" value="KAJ7324786.1"/>
    <property type="molecule type" value="Genomic_DNA"/>
</dbReference>
<dbReference type="Gene3D" id="1.25.40.20">
    <property type="entry name" value="Ankyrin repeat-containing domain"/>
    <property type="match status" value="1"/>
</dbReference>
<dbReference type="PANTHER" id="PTHR46885">
    <property type="entry name" value="PROTEIN ANKUB1"/>
    <property type="match status" value="1"/>
</dbReference>
<dbReference type="InterPro" id="IPR036770">
    <property type="entry name" value="Ankyrin_rpt-contain_sf"/>
</dbReference>
<feature type="compositionally biased region" description="Basic and acidic residues" evidence="1">
    <location>
        <begin position="42"/>
        <end position="52"/>
    </location>
</feature>
<reference evidence="3" key="1">
    <citation type="journal article" date="2023" name="DNA Res.">
        <title>Chromosome-level genome assembly of Phrynocephalus forsythii using third-generation DNA sequencing and Hi-C analysis.</title>
        <authorList>
            <person name="Qi Y."/>
            <person name="Zhao W."/>
            <person name="Zhao Y."/>
            <person name="Niu C."/>
            <person name="Cao S."/>
            <person name="Zhang Y."/>
        </authorList>
    </citation>
    <scope>NUCLEOTIDE SEQUENCE</scope>
    <source>
        <tissue evidence="3">Muscle</tissue>
    </source>
</reference>
<dbReference type="Gene3D" id="3.10.20.90">
    <property type="entry name" value="Phosphatidylinositol 3-kinase Catalytic Subunit, Chain A, domain 1"/>
    <property type="match status" value="1"/>
</dbReference>
<evidence type="ECO:0000256" key="1">
    <source>
        <dbReference type="SAM" id="MobiDB-lite"/>
    </source>
</evidence>
<evidence type="ECO:0000259" key="2">
    <source>
        <dbReference type="PROSITE" id="PS50053"/>
    </source>
</evidence>
<sequence>MEACWKILSFSHAVAPFCPRWLRSRKQKSVGTQPRVSGAGWRKAERERERKQDEGLCEPFDISSEDTVKDVKLMIKDYFHVPLSEDKQGRRYLELMYAGAVLKDSWIVADVGISVSSTIKCVVKEEDKPILYVYNAVTHEKMPILGRIYLLASKVSQLKTLVTLKCGFPNSIYCLRTPEGREMYDCNTLSDYQLDIGTTLHLDVWDGWKEFLTGCLLGNIPKVQHYLSKEEPVLRYQKRVALYMAAFFGHLRLSAWLLKHGTKPNEPVGVHPYREWCHENNHADVSKCPVHAAAEAGQLIMLKAFVNHSVLSLECQNSTGQTPLKLCIQHRYKDCVVYLVTKIWSVVSYPDFSIPMKIYIKLKLWLLKAQDKIHWRRRCNQTAIFRTRVGDIVLVDGFTKPKMTSRSFCSARVEDTHSRGCKLPNINNPIQYKENGPGLSVSKEYLNRAKVKLPPITEVNKKANVEKHQQNKKSRRKDVHLSGEEYMDQNMCLARVPLPPNSFLKPAHYYSVPNLMFLLNPSLESFSQHSGRTPRENAIYCLAIASAFKEKPWLQQLGIARALAKKSICKPVS</sequence>
<comment type="caution">
    <text evidence="3">The sequence shown here is derived from an EMBL/GenBank/DDBJ whole genome shotgun (WGS) entry which is preliminary data.</text>
</comment>
<keyword evidence="4" id="KW-1185">Reference proteome</keyword>
<dbReference type="AlphaFoldDB" id="A0A9Q0XR15"/>
<evidence type="ECO:0000313" key="4">
    <source>
        <dbReference type="Proteomes" id="UP001142489"/>
    </source>
</evidence>
<dbReference type="CDD" id="cd17050">
    <property type="entry name" value="Ubl1_ANKUB1"/>
    <property type="match status" value="1"/>
</dbReference>
<dbReference type="OrthoDB" id="8856820at2759"/>
<dbReference type="InterPro" id="IPR029071">
    <property type="entry name" value="Ubiquitin-like_domsf"/>
</dbReference>
<dbReference type="SUPFAM" id="SSF54236">
    <property type="entry name" value="Ubiquitin-like"/>
    <property type="match status" value="2"/>
</dbReference>
<dbReference type="InterPro" id="IPR002110">
    <property type="entry name" value="Ankyrin_rpt"/>
</dbReference>
<dbReference type="CDD" id="cd17051">
    <property type="entry name" value="Ubl2_ANKUB1"/>
    <property type="match status" value="1"/>
</dbReference>
<dbReference type="Proteomes" id="UP001142489">
    <property type="component" value="Unassembled WGS sequence"/>
</dbReference>
<name>A0A9Q0XR15_9SAUR</name>
<dbReference type="InterPro" id="IPR042788">
    <property type="entry name" value="ANKUB1"/>
</dbReference>
<dbReference type="PROSITE" id="PS50053">
    <property type="entry name" value="UBIQUITIN_2"/>
    <property type="match status" value="1"/>
</dbReference>
<proteinExistence type="predicted"/>
<dbReference type="SUPFAM" id="SSF48403">
    <property type="entry name" value="Ankyrin repeat"/>
    <property type="match status" value="1"/>
</dbReference>
<feature type="region of interest" description="Disordered" evidence="1">
    <location>
        <begin position="29"/>
        <end position="52"/>
    </location>
</feature>
<dbReference type="PANTHER" id="PTHR46885:SF1">
    <property type="entry name" value="PROTEIN ANKUB1"/>
    <property type="match status" value="1"/>
</dbReference>
<dbReference type="SMART" id="SM00248">
    <property type="entry name" value="ANK"/>
    <property type="match status" value="3"/>
</dbReference>
<accession>A0A9Q0XR15</accession>
<protein>
    <recommendedName>
        <fullName evidence="2">Ubiquitin-like domain-containing protein</fullName>
    </recommendedName>
</protein>
<gene>
    <name evidence="3" type="ORF">JRQ81_017806</name>
</gene>
<organism evidence="3 4">
    <name type="scientific">Phrynocephalus forsythii</name>
    <dbReference type="NCBI Taxonomy" id="171643"/>
    <lineage>
        <taxon>Eukaryota</taxon>
        <taxon>Metazoa</taxon>
        <taxon>Chordata</taxon>
        <taxon>Craniata</taxon>
        <taxon>Vertebrata</taxon>
        <taxon>Euteleostomi</taxon>
        <taxon>Lepidosauria</taxon>
        <taxon>Squamata</taxon>
        <taxon>Bifurcata</taxon>
        <taxon>Unidentata</taxon>
        <taxon>Episquamata</taxon>
        <taxon>Toxicofera</taxon>
        <taxon>Iguania</taxon>
        <taxon>Acrodonta</taxon>
        <taxon>Agamidae</taxon>
        <taxon>Agaminae</taxon>
        <taxon>Phrynocephalus</taxon>
    </lineage>
</organism>
<feature type="domain" description="Ubiquitin-like" evidence="2">
    <location>
        <begin position="60"/>
        <end position="128"/>
    </location>
</feature>
<dbReference type="Pfam" id="PF12796">
    <property type="entry name" value="Ank_2"/>
    <property type="match status" value="1"/>
</dbReference>